<dbReference type="Pfam" id="PF13356">
    <property type="entry name" value="Arm-DNA-bind_3"/>
    <property type="match status" value="1"/>
</dbReference>
<sequence>MSIIHGLTDQQVRALKPRNKRYEIKDGYYPLYIIVQPSGAISFQSRYGGKRRKLGDFGALQHQVSLRQAREAALSIKAARGEVPNTVAAALPISPSSWRAAQTLEDCYRLYMADVSPNLTEAVVKERWRLMEKDLPPGLRSQPISDVTADELAVAVRAKFDALRKRPNGKGVGANRLHTNLMTFFQWCRREGRPLLETKLTANPMTEVPKPLRHEKPRDRWLEPHEIVWLFRALSEMGTTRWNDQSDLHARAIEGLLRLVARRGEVYWARWDWVKGDRLIVPETKNSTPNLLWLHPSVLALFGERPDVPEARILPVFPTSKPIARLRQAMNRIASEAGYAYDYNDPSRPEYWTLHDLRTTATTLLAGEVKFFRNKDESPKVSADTRDRLLNHKDVTVRGRHYDFHDSYPQKRAALLLWNDWLDELKAKATGSSKDSSLAANDNFDFGTPNQV</sequence>
<evidence type="ECO:0000313" key="8">
    <source>
        <dbReference type="Proteomes" id="UP000469159"/>
    </source>
</evidence>
<evidence type="ECO:0000256" key="1">
    <source>
        <dbReference type="ARBA" id="ARBA00008857"/>
    </source>
</evidence>
<proteinExistence type="inferred from homology"/>
<evidence type="ECO:0000256" key="4">
    <source>
        <dbReference type="ARBA" id="ARBA00023172"/>
    </source>
</evidence>
<evidence type="ECO:0000256" key="5">
    <source>
        <dbReference type="SAM" id="MobiDB-lite"/>
    </source>
</evidence>
<dbReference type="PANTHER" id="PTHR30629:SF2">
    <property type="entry name" value="PROPHAGE INTEGRASE INTS-RELATED"/>
    <property type="match status" value="1"/>
</dbReference>
<evidence type="ECO:0000256" key="3">
    <source>
        <dbReference type="ARBA" id="ARBA00023125"/>
    </source>
</evidence>
<keyword evidence="3 7" id="KW-0238">DNA-binding</keyword>
<dbReference type="GO" id="GO:0015074">
    <property type="term" value="P:DNA integration"/>
    <property type="evidence" value="ECO:0007669"/>
    <property type="project" value="UniProtKB-KW"/>
</dbReference>
<keyword evidence="8" id="KW-1185">Reference proteome</keyword>
<accession>A0A6I4UXN1</accession>
<protein>
    <submittedName>
        <fullName evidence="7">Integrase arm-type DNA-binding domain-containing protein</fullName>
    </submittedName>
</protein>
<dbReference type="InterPro" id="IPR010998">
    <property type="entry name" value="Integrase_recombinase_N"/>
</dbReference>
<dbReference type="Gene3D" id="3.30.160.390">
    <property type="entry name" value="Integrase, DNA-binding domain"/>
    <property type="match status" value="1"/>
</dbReference>
<dbReference type="Gene3D" id="1.10.443.10">
    <property type="entry name" value="Intergrase catalytic core"/>
    <property type="match status" value="1"/>
</dbReference>
<dbReference type="OrthoDB" id="7615137at2"/>
<dbReference type="Gene3D" id="1.10.150.130">
    <property type="match status" value="1"/>
</dbReference>
<keyword evidence="2" id="KW-0229">DNA integration</keyword>
<keyword evidence="4" id="KW-0233">DNA recombination</keyword>
<feature type="domain" description="Tyr recombinase" evidence="6">
    <location>
        <begin position="217"/>
        <end position="416"/>
    </location>
</feature>
<dbReference type="InterPro" id="IPR011010">
    <property type="entry name" value="DNA_brk_join_enz"/>
</dbReference>
<organism evidence="7 8">
    <name type="scientific">Croceibacterium soli</name>
    <dbReference type="NCBI Taxonomy" id="1739690"/>
    <lineage>
        <taxon>Bacteria</taxon>
        <taxon>Pseudomonadati</taxon>
        <taxon>Pseudomonadota</taxon>
        <taxon>Alphaproteobacteria</taxon>
        <taxon>Sphingomonadales</taxon>
        <taxon>Erythrobacteraceae</taxon>
        <taxon>Croceibacterium</taxon>
    </lineage>
</organism>
<dbReference type="GO" id="GO:0006310">
    <property type="term" value="P:DNA recombination"/>
    <property type="evidence" value="ECO:0007669"/>
    <property type="project" value="UniProtKB-KW"/>
</dbReference>
<dbReference type="GO" id="GO:0003677">
    <property type="term" value="F:DNA binding"/>
    <property type="evidence" value="ECO:0007669"/>
    <property type="project" value="UniProtKB-KW"/>
</dbReference>
<dbReference type="InterPro" id="IPR013762">
    <property type="entry name" value="Integrase-like_cat_sf"/>
</dbReference>
<dbReference type="RefSeq" id="WP_160747398.1">
    <property type="nucleotide sequence ID" value="NZ_WTYK01000008.1"/>
</dbReference>
<evidence type="ECO:0000313" key="7">
    <source>
        <dbReference type="EMBL" id="MXP42539.1"/>
    </source>
</evidence>
<gene>
    <name evidence="7" type="ORF">GRI75_12900</name>
</gene>
<evidence type="ECO:0000259" key="6">
    <source>
        <dbReference type="PROSITE" id="PS51898"/>
    </source>
</evidence>
<feature type="region of interest" description="Disordered" evidence="5">
    <location>
        <begin position="432"/>
        <end position="452"/>
    </location>
</feature>
<dbReference type="AlphaFoldDB" id="A0A6I4UXN1"/>
<reference evidence="7 8" key="1">
    <citation type="submission" date="2019-12" db="EMBL/GenBank/DDBJ databases">
        <title>Genomic-based taxomic classification of the family Erythrobacteraceae.</title>
        <authorList>
            <person name="Xu L."/>
        </authorList>
    </citation>
    <scope>NUCLEOTIDE SEQUENCE [LARGE SCALE GENOMIC DNA]</scope>
    <source>
        <strain evidence="7 8">MCCC 1K02066</strain>
    </source>
</reference>
<name>A0A6I4UXN1_9SPHN</name>
<dbReference type="InterPro" id="IPR002104">
    <property type="entry name" value="Integrase_catalytic"/>
</dbReference>
<dbReference type="Proteomes" id="UP000469159">
    <property type="component" value="Unassembled WGS sequence"/>
</dbReference>
<evidence type="ECO:0000256" key="2">
    <source>
        <dbReference type="ARBA" id="ARBA00022908"/>
    </source>
</evidence>
<dbReference type="SUPFAM" id="SSF56349">
    <property type="entry name" value="DNA breaking-rejoining enzymes"/>
    <property type="match status" value="1"/>
</dbReference>
<comment type="caution">
    <text evidence="7">The sequence shown here is derived from an EMBL/GenBank/DDBJ whole genome shotgun (WGS) entry which is preliminary data.</text>
</comment>
<dbReference type="InterPro" id="IPR025166">
    <property type="entry name" value="Integrase_DNA_bind_dom"/>
</dbReference>
<dbReference type="PROSITE" id="PS51898">
    <property type="entry name" value="TYR_RECOMBINASE"/>
    <property type="match status" value="1"/>
</dbReference>
<dbReference type="InterPro" id="IPR050808">
    <property type="entry name" value="Phage_Integrase"/>
</dbReference>
<dbReference type="PANTHER" id="PTHR30629">
    <property type="entry name" value="PROPHAGE INTEGRASE"/>
    <property type="match status" value="1"/>
</dbReference>
<comment type="similarity">
    <text evidence="1">Belongs to the 'phage' integrase family.</text>
</comment>
<dbReference type="InterPro" id="IPR038488">
    <property type="entry name" value="Integrase_DNA-bd_sf"/>
</dbReference>
<dbReference type="EMBL" id="WTYK01000008">
    <property type="protein sequence ID" value="MXP42539.1"/>
    <property type="molecule type" value="Genomic_DNA"/>
</dbReference>